<dbReference type="Proteomes" id="UP001320706">
    <property type="component" value="Unassembled WGS sequence"/>
</dbReference>
<organism evidence="1 2">
    <name type="scientific">Zalaria obscura</name>
    <dbReference type="NCBI Taxonomy" id="2024903"/>
    <lineage>
        <taxon>Eukaryota</taxon>
        <taxon>Fungi</taxon>
        <taxon>Dikarya</taxon>
        <taxon>Ascomycota</taxon>
        <taxon>Pezizomycotina</taxon>
        <taxon>Dothideomycetes</taxon>
        <taxon>Dothideomycetidae</taxon>
        <taxon>Dothideales</taxon>
        <taxon>Zalariaceae</taxon>
        <taxon>Zalaria</taxon>
    </lineage>
</organism>
<reference evidence="1" key="1">
    <citation type="submission" date="2024-02" db="EMBL/GenBank/DDBJ databases">
        <title>Metagenome Assembled Genome of Zalaria obscura JY119.</title>
        <authorList>
            <person name="Vighnesh L."/>
            <person name="Jagadeeshwari U."/>
            <person name="Venkata Ramana C."/>
            <person name="Sasikala C."/>
        </authorList>
    </citation>
    <scope>NUCLEOTIDE SEQUENCE</scope>
    <source>
        <strain evidence="1">JY119</strain>
    </source>
</reference>
<evidence type="ECO:0000313" key="1">
    <source>
        <dbReference type="EMBL" id="KAK8205521.1"/>
    </source>
</evidence>
<proteinExistence type="predicted"/>
<sequence>MPIQHSNELTPKVSRVSPILSRQFHMKLAPPDEVRKGHHTIRYHYPVLELLPLNHIADVAIPVPRAVHLRKDPGDPPSPHANETAFYTLCADILDSHQGGPILQLPASKYYSRLEALTQRLAQLASTRPGGYTKVNMVTYYPRGNRNLLVFRIQIVSTVEEVVFQALSGGPPDTVEFTLDEWKSTDLHCRGTDVVFSWFQNLNELYRQGSDRAFHQVQFKLNSYRVPGTNSMYRIGESTLEFTGQIRCGWGKSWQSREDAIKQLFENGAVREEPIHEGEACPICYEPFSGLSEKKVVVSACGHSFGAQCLLDSFISVGTVPDDDEAVDITHANEQA</sequence>
<comment type="caution">
    <text evidence="1">The sequence shown here is derived from an EMBL/GenBank/DDBJ whole genome shotgun (WGS) entry which is preliminary data.</text>
</comment>
<keyword evidence="2" id="KW-1185">Reference proteome</keyword>
<name>A0ACC3SB91_9PEZI</name>
<dbReference type="EMBL" id="JAMKPW020000024">
    <property type="protein sequence ID" value="KAK8205521.1"/>
    <property type="molecule type" value="Genomic_DNA"/>
</dbReference>
<evidence type="ECO:0000313" key="2">
    <source>
        <dbReference type="Proteomes" id="UP001320706"/>
    </source>
</evidence>
<gene>
    <name evidence="1" type="ORF">M8818_004890</name>
</gene>
<accession>A0ACC3SB91</accession>
<protein>
    <submittedName>
        <fullName evidence="1">Uncharacterized protein</fullName>
    </submittedName>
</protein>